<evidence type="ECO:0000256" key="2">
    <source>
        <dbReference type="ARBA" id="ARBA00022617"/>
    </source>
</evidence>
<feature type="region of interest" description="Disordered" evidence="7">
    <location>
        <begin position="1"/>
        <end position="45"/>
    </location>
</feature>
<dbReference type="PANTHER" id="PTHR46458">
    <property type="entry name" value="BLR2807 PROTEIN"/>
    <property type="match status" value="1"/>
</dbReference>
<keyword evidence="5" id="KW-0408">Iron</keyword>
<keyword evidence="1 6" id="KW-0813">Transport</keyword>
<dbReference type="PROSITE" id="PS01033">
    <property type="entry name" value="GLOBIN"/>
    <property type="match status" value="1"/>
</dbReference>
<evidence type="ECO:0000313" key="9">
    <source>
        <dbReference type="EMBL" id="KAH3864849.1"/>
    </source>
</evidence>
<dbReference type="SUPFAM" id="SSF46458">
    <property type="entry name" value="Globin-like"/>
    <property type="match status" value="1"/>
</dbReference>
<comment type="similarity">
    <text evidence="6">Belongs to the globin family.</text>
</comment>
<dbReference type="InterPro" id="IPR000971">
    <property type="entry name" value="Globin"/>
</dbReference>
<evidence type="ECO:0000256" key="1">
    <source>
        <dbReference type="ARBA" id="ARBA00022448"/>
    </source>
</evidence>
<keyword evidence="3 6" id="KW-0561">Oxygen transport</keyword>
<evidence type="ECO:0000256" key="6">
    <source>
        <dbReference type="RuleBase" id="RU000356"/>
    </source>
</evidence>
<keyword evidence="2 6" id="KW-0349">Heme</keyword>
<evidence type="ECO:0000256" key="5">
    <source>
        <dbReference type="ARBA" id="ARBA00023004"/>
    </source>
</evidence>
<dbReference type="GO" id="GO:0046872">
    <property type="term" value="F:metal ion binding"/>
    <property type="evidence" value="ECO:0007669"/>
    <property type="project" value="UniProtKB-KW"/>
</dbReference>
<dbReference type="OrthoDB" id="436496at2759"/>
<keyword evidence="10" id="KW-1185">Reference proteome</keyword>
<evidence type="ECO:0000256" key="3">
    <source>
        <dbReference type="ARBA" id="ARBA00022621"/>
    </source>
</evidence>
<feature type="domain" description="Globin" evidence="8">
    <location>
        <begin position="48"/>
        <end position="195"/>
    </location>
</feature>
<comment type="caution">
    <text evidence="9">The sequence shown here is derived from an EMBL/GenBank/DDBJ whole genome shotgun (WGS) entry which is preliminary data.</text>
</comment>
<reference evidence="9" key="2">
    <citation type="submission" date="2020-11" db="EMBL/GenBank/DDBJ databases">
        <authorList>
            <person name="McCartney M.A."/>
            <person name="Auch B."/>
            <person name="Kono T."/>
            <person name="Mallez S."/>
            <person name="Becker A."/>
            <person name="Gohl D.M."/>
            <person name="Silverstein K.A.T."/>
            <person name="Koren S."/>
            <person name="Bechman K.B."/>
            <person name="Herman A."/>
            <person name="Abrahante J.E."/>
            <person name="Garbe J."/>
        </authorList>
    </citation>
    <scope>NUCLEOTIDE SEQUENCE</scope>
    <source>
        <strain evidence="9">Duluth1</strain>
        <tissue evidence="9">Whole animal</tissue>
    </source>
</reference>
<organism evidence="9 10">
    <name type="scientific">Dreissena polymorpha</name>
    <name type="common">Zebra mussel</name>
    <name type="synonym">Mytilus polymorpha</name>
    <dbReference type="NCBI Taxonomy" id="45954"/>
    <lineage>
        <taxon>Eukaryota</taxon>
        <taxon>Metazoa</taxon>
        <taxon>Spiralia</taxon>
        <taxon>Lophotrochozoa</taxon>
        <taxon>Mollusca</taxon>
        <taxon>Bivalvia</taxon>
        <taxon>Autobranchia</taxon>
        <taxon>Heteroconchia</taxon>
        <taxon>Euheterodonta</taxon>
        <taxon>Imparidentia</taxon>
        <taxon>Neoheterodontei</taxon>
        <taxon>Myida</taxon>
        <taxon>Dreissenoidea</taxon>
        <taxon>Dreissenidae</taxon>
        <taxon>Dreissena</taxon>
    </lineage>
</organism>
<sequence>MGNMYSTNRKDALRKNKNVNTQPRQKYLPVSSDVGDNNGNSQVVPLPEFTDRQKDLVIESWKVVKKDMDQVGIAMFMKLFASNPDVQGVFAPFKGMTQEELIQSNQLRSHAMRVMGTVDKCLSLFEDRQKVVETLHDLGSRHVMYTAKVDYMDLIGPQFILAIQPVLETEWSSELENAWSDLFKFIAHIMKAAMTF</sequence>
<gene>
    <name evidence="9" type="ORF">DPMN_027879</name>
</gene>
<dbReference type="Gene3D" id="1.10.490.10">
    <property type="entry name" value="Globins"/>
    <property type="match status" value="1"/>
</dbReference>
<keyword evidence="4" id="KW-0479">Metal-binding</keyword>
<dbReference type="InterPro" id="IPR050532">
    <property type="entry name" value="Globin-like_OT"/>
</dbReference>
<reference evidence="9" key="1">
    <citation type="journal article" date="2019" name="bioRxiv">
        <title>The Genome of the Zebra Mussel, Dreissena polymorpha: A Resource for Invasive Species Research.</title>
        <authorList>
            <person name="McCartney M.A."/>
            <person name="Auch B."/>
            <person name="Kono T."/>
            <person name="Mallez S."/>
            <person name="Zhang Y."/>
            <person name="Obille A."/>
            <person name="Becker A."/>
            <person name="Abrahante J.E."/>
            <person name="Garbe J."/>
            <person name="Badalamenti J.P."/>
            <person name="Herman A."/>
            <person name="Mangelson H."/>
            <person name="Liachko I."/>
            <person name="Sullivan S."/>
            <person name="Sone E.D."/>
            <person name="Koren S."/>
            <person name="Silverstein K.A.T."/>
            <person name="Beckman K.B."/>
            <person name="Gohl D.M."/>
        </authorList>
    </citation>
    <scope>NUCLEOTIDE SEQUENCE</scope>
    <source>
        <strain evidence="9">Duluth1</strain>
        <tissue evidence="9">Whole animal</tissue>
    </source>
</reference>
<dbReference type="PRINTS" id="PR00188">
    <property type="entry name" value="PLANTGLOBIN"/>
</dbReference>
<dbReference type="InterPro" id="IPR012292">
    <property type="entry name" value="Globin/Proto"/>
</dbReference>
<dbReference type="PANTHER" id="PTHR46458:SF1">
    <property type="entry name" value="GEO09476P1"/>
    <property type="match status" value="1"/>
</dbReference>
<accession>A0A9D4LW34</accession>
<dbReference type="InterPro" id="IPR009050">
    <property type="entry name" value="Globin-like_sf"/>
</dbReference>
<dbReference type="GO" id="GO:0019825">
    <property type="term" value="F:oxygen binding"/>
    <property type="evidence" value="ECO:0007669"/>
    <property type="project" value="InterPro"/>
</dbReference>
<dbReference type="GO" id="GO:0005344">
    <property type="term" value="F:oxygen carrier activity"/>
    <property type="evidence" value="ECO:0007669"/>
    <property type="project" value="UniProtKB-KW"/>
</dbReference>
<dbReference type="EMBL" id="JAIWYP010000002">
    <property type="protein sequence ID" value="KAH3864849.1"/>
    <property type="molecule type" value="Genomic_DNA"/>
</dbReference>
<proteinExistence type="inferred from homology"/>
<evidence type="ECO:0000313" key="10">
    <source>
        <dbReference type="Proteomes" id="UP000828390"/>
    </source>
</evidence>
<feature type="compositionally biased region" description="Polar residues" evidence="7">
    <location>
        <begin position="34"/>
        <end position="43"/>
    </location>
</feature>
<dbReference type="AlphaFoldDB" id="A0A9D4LW34"/>
<evidence type="ECO:0000256" key="4">
    <source>
        <dbReference type="ARBA" id="ARBA00022723"/>
    </source>
</evidence>
<dbReference type="GO" id="GO:0020037">
    <property type="term" value="F:heme binding"/>
    <property type="evidence" value="ECO:0007669"/>
    <property type="project" value="InterPro"/>
</dbReference>
<dbReference type="Pfam" id="PF00042">
    <property type="entry name" value="Globin"/>
    <property type="match status" value="1"/>
</dbReference>
<evidence type="ECO:0000259" key="8">
    <source>
        <dbReference type="PROSITE" id="PS01033"/>
    </source>
</evidence>
<evidence type="ECO:0000256" key="7">
    <source>
        <dbReference type="SAM" id="MobiDB-lite"/>
    </source>
</evidence>
<name>A0A9D4LW34_DREPO</name>
<dbReference type="Proteomes" id="UP000828390">
    <property type="component" value="Unassembled WGS sequence"/>
</dbReference>
<protein>
    <recommendedName>
        <fullName evidence="8">Globin domain-containing protein</fullName>
    </recommendedName>
</protein>